<dbReference type="InterPro" id="IPR001268">
    <property type="entry name" value="NADH_UbQ_OxRdtase_30kDa_su"/>
</dbReference>
<dbReference type="PANTHER" id="PTHR43485:SF1">
    <property type="entry name" value="FORMATE HYDROGENLYASE SUBUNIT 5-RELATED"/>
    <property type="match status" value="1"/>
</dbReference>
<dbReference type="OrthoDB" id="9801496at2"/>
<dbReference type="GO" id="GO:0016651">
    <property type="term" value="F:oxidoreductase activity, acting on NAD(P)H"/>
    <property type="evidence" value="ECO:0007669"/>
    <property type="project" value="InterPro"/>
</dbReference>
<evidence type="ECO:0000256" key="2">
    <source>
        <dbReference type="ARBA" id="ARBA00023027"/>
    </source>
</evidence>
<evidence type="ECO:0000259" key="3">
    <source>
        <dbReference type="Pfam" id="PF00329"/>
    </source>
</evidence>
<evidence type="ECO:0000256" key="1">
    <source>
        <dbReference type="ARBA" id="ARBA00023002"/>
    </source>
</evidence>
<proteinExistence type="predicted"/>
<reference evidence="5 6" key="1">
    <citation type="journal article" date="2018" name="Mar. Genomics">
        <title>Complete genome sequence of Marinifilaceae bacterium strain SPP2, isolated from the Antarctic marine sediment.</title>
        <authorList>
            <person name="Watanabe M."/>
            <person name="Kojima H."/>
            <person name="Fukui M."/>
        </authorList>
    </citation>
    <scope>NUCLEOTIDE SEQUENCE [LARGE SCALE GENOMIC DNA]</scope>
    <source>
        <strain evidence="5 6">SPP2</strain>
    </source>
</reference>
<dbReference type="SUPFAM" id="SSF56762">
    <property type="entry name" value="HydB/Nqo4-like"/>
    <property type="match status" value="1"/>
</dbReference>
<feature type="domain" description="NADH:ubiquinone oxidoreductase 30kDa subunit" evidence="3">
    <location>
        <begin position="26"/>
        <end position="114"/>
    </location>
</feature>
<accession>A0A1Y1CPY3</accession>
<dbReference type="InterPro" id="IPR037232">
    <property type="entry name" value="NADH_quin_OxRdtase_su_C/D-like"/>
</dbReference>
<name>A0A1Y1CPY3_9BACT</name>
<keyword evidence="2" id="KW-0520">NAD</keyword>
<evidence type="ECO:0000313" key="5">
    <source>
        <dbReference type="EMBL" id="BAX82498.1"/>
    </source>
</evidence>
<dbReference type="GO" id="GO:0051287">
    <property type="term" value="F:NAD binding"/>
    <property type="evidence" value="ECO:0007669"/>
    <property type="project" value="InterPro"/>
</dbReference>
<dbReference type="InterPro" id="IPR001135">
    <property type="entry name" value="NADH_Q_OxRdtase_suD"/>
</dbReference>
<dbReference type="KEGG" id="mbas:ALGA_4207"/>
<protein>
    <recommendedName>
        <fullName evidence="7">NADH dehydrogenase subunit</fullName>
    </recommendedName>
</protein>
<organism evidence="5 6">
    <name type="scientific">Labilibaculum antarcticum</name>
    <dbReference type="NCBI Taxonomy" id="1717717"/>
    <lineage>
        <taxon>Bacteria</taxon>
        <taxon>Pseudomonadati</taxon>
        <taxon>Bacteroidota</taxon>
        <taxon>Bacteroidia</taxon>
        <taxon>Marinilabiliales</taxon>
        <taxon>Marinifilaceae</taxon>
        <taxon>Labilibaculum</taxon>
    </lineage>
</organism>
<dbReference type="GO" id="GO:0048038">
    <property type="term" value="F:quinone binding"/>
    <property type="evidence" value="ECO:0007669"/>
    <property type="project" value="InterPro"/>
</dbReference>
<dbReference type="PANTHER" id="PTHR43485">
    <property type="entry name" value="HYDROGENASE-4 COMPONENT G"/>
    <property type="match status" value="1"/>
</dbReference>
<feature type="domain" description="NADH-quinone oxidoreductase subunit D" evidence="4">
    <location>
        <begin position="267"/>
        <end position="416"/>
    </location>
</feature>
<sequence>MKYISIHNNQTINTKDIPVLGYQDFLEENISLLKDHTEKHCVNFFAINEQPQIKLFCCIADDDTHKIFINSSTINVGDKVSSLTNHNHNFEKFEREIHENFGIDYIDHPWLKPMRFAHNRANKKQGIADYPFFQADSEELHEVGVGPIHAGIIEPGHYRFICNGEQILHLEIQLGYQHRGIEQLMLKKTKLLERATIVENIAGDTAIGHSTAFSNLWESLCEYETDDFLHYSRTIALELERIAIHTGDLGGVCADIAYQLGNSVYGRLRTPIVNFFQEWGGNRLAKGLIRPGKINYPFTKDLAKRLIELFEAYERDFNEMSKKFFSLPSTLARMERTGIVTIEQAFEIGAVGMVARTCGINRDIRLSHPNNLYGQTILHEPIVKHHGDVYSRVRLRREEILQSISYCKKLLENIPNFKKPTITDFKSGKEKFTLSLVEGWRGEICHCAITDGDGNLKTYKIKDPSHHNWMALAQAVRNNEISDFPICNKSFNLSYCGHDL</sequence>
<dbReference type="SUPFAM" id="SSF143243">
    <property type="entry name" value="Nqo5-like"/>
    <property type="match status" value="1"/>
</dbReference>
<gene>
    <name evidence="5" type="ORF">ALGA_4207</name>
</gene>
<keyword evidence="1" id="KW-0560">Oxidoreductase</keyword>
<keyword evidence="6" id="KW-1185">Reference proteome</keyword>
<dbReference type="RefSeq" id="WP_096432862.1">
    <property type="nucleotide sequence ID" value="NZ_AP018042.1"/>
</dbReference>
<dbReference type="GO" id="GO:0008137">
    <property type="term" value="F:NADH dehydrogenase (ubiquinone) activity"/>
    <property type="evidence" value="ECO:0007669"/>
    <property type="project" value="InterPro"/>
</dbReference>
<dbReference type="InterPro" id="IPR029014">
    <property type="entry name" value="NiFe-Hase_large"/>
</dbReference>
<evidence type="ECO:0008006" key="7">
    <source>
        <dbReference type="Google" id="ProtNLM"/>
    </source>
</evidence>
<dbReference type="InterPro" id="IPR052197">
    <property type="entry name" value="ComplexI_49kDa-like"/>
</dbReference>
<dbReference type="Gene3D" id="1.10.645.10">
    <property type="entry name" value="Cytochrome-c3 Hydrogenase, chain B"/>
    <property type="match status" value="1"/>
</dbReference>
<dbReference type="Pfam" id="PF00329">
    <property type="entry name" value="Complex1_30kDa"/>
    <property type="match status" value="1"/>
</dbReference>
<dbReference type="EMBL" id="AP018042">
    <property type="protein sequence ID" value="BAX82498.1"/>
    <property type="molecule type" value="Genomic_DNA"/>
</dbReference>
<evidence type="ECO:0000259" key="4">
    <source>
        <dbReference type="Pfam" id="PF00346"/>
    </source>
</evidence>
<dbReference type="Proteomes" id="UP000218267">
    <property type="component" value="Chromosome"/>
</dbReference>
<dbReference type="AlphaFoldDB" id="A0A1Y1CPY3"/>
<dbReference type="Pfam" id="PF00346">
    <property type="entry name" value="Complex1_49kDa"/>
    <property type="match status" value="1"/>
</dbReference>
<evidence type="ECO:0000313" key="6">
    <source>
        <dbReference type="Proteomes" id="UP000218267"/>
    </source>
</evidence>
<reference evidence="6" key="2">
    <citation type="journal article" date="2020" name="Antonie Van Leeuwenhoek">
        <title>Labilibaculum antarcticum sp. nov., a novel facultative anaerobic, psychrotorelant bacterium isolated from marine sediment of Antarctica.</title>
        <authorList>
            <person name="Watanabe M."/>
            <person name="Kojima H."/>
            <person name="Fukui M."/>
        </authorList>
    </citation>
    <scope>NUCLEOTIDE SEQUENCE [LARGE SCALE GENOMIC DNA]</scope>
    <source>
        <strain evidence="6">SPP2</strain>
    </source>
</reference>